<evidence type="ECO:0000256" key="8">
    <source>
        <dbReference type="SAM" id="MobiDB-lite"/>
    </source>
</evidence>
<dbReference type="Pfam" id="PF00096">
    <property type="entry name" value="zf-C2H2"/>
    <property type="match status" value="2"/>
</dbReference>
<proteinExistence type="predicted"/>
<evidence type="ECO:0000256" key="5">
    <source>
        <dbReference type="ARBA" id="ARBA00022833"/>
    </source>
</evidence>
<dbReference type="PROSITE" id="PS50157">
    <property type="entry name" value="ZINC_FINGER_C2H2_2"/>
    <property type="match status" value="3"/>
</dbReference>
<dbReference type="Gene3D" id="3.30.160.60">
    <property type="entry name" value="Classic Zinc Finger"/>
    <property type="match status" value="3"/>
</dbReference>
<dbReference type="FunFam" id="3.30.160.60:FF:001110">
    <property type="entry name" value="Krueppel factor 13"/>
    <property type="match status" value="1"/>
</dbReference>
<feature type="region of interest" description="Disordered" evidence="8">
    <location>
        <begin position="78"/>
        <end position="98"/>
    </location>
</feature>
<keyword evidence="5" id="KW-0862">Zinc</keyword>
<dbReference type="GO" id="GO:0005634">
    <property type="term" value="C:nucleus"/>
    <property type="evidence" value="ECO:0007669"/>
    <property type="project" value="UniProtKB-SubCell"/>
</dbReference>
<dbReference type="InterPro" id="IPR036236">
    <property type="entry name" value="Znf_C2H2_sf"/>
</dbReference>
<dbReference type="STRING" id="76193.A0A194RBE9"/>
<gene>
    <name evidence="10" type="ORF">RR48_06724</name>
</gene>
<dbReference type="EMBL" id="KQ460644">
    <property type="protein sequence ID" value="KPJ13226.1"/>
    <property type="molecule type" value="Genomic_DNA"/>
</dbReference>
<accession>A0A194RBE9</accession>
<dbReference type="AlphaFoldDB" id="A0A194RBE9"/>
<name>A0A194RBE9_PAPMA</name>
<dbReference type="SMART" id="SM00355">
    <property type="entry name" value="ZnF_C2H2"/>
    <property type="match status" value="3"/>
</dbReference>
<dbReference type="InParanoid" id="A0A194RBE9"/>
<feature type="domain" description="C2H2-type" evidence="9">
    <location>
        <begin position="570"/>
        <end position="599"/>
    </location>
</feature>
<comment type="subcellular location">
    <subcellularLocation>
        <location evidence="1">Nucleus</location>
    </subcellularLocation>
</comment>
<evidence type="ECO:0000256" key="7">
    <source>
        <dbReference type="PROSITE-ProRule" id="PRU00042"/>
    </source>
</evidence>
<dbReference type="PROSITE" id="PS00028">
    <property type="entry name" value="ZINC_FINGER_C2H2_1"/>
    <property type="match status" value="3"/>
</dbReference>
<dbReference type="Proteomes" id="UP000053240">
    <property type="component" value="Unassembled WGS sequence"/>
</dbReference>
<dbReference type="GO" id="GO:0008270">
    <property type="term" value="F:zinc ion binding"/>
    <property type="evidence" value="ECO:0007669"/>
    <property type="project" value="UniProtKB-KW"/>
</dbReference>
<evidence type="ECO:0000256" key="4">
    <source>
        <dbReference type="ARBA" id="ARBA00022771"/>
    </source>
</evidence>
<keyword evidence="11" id="KW-1185">Reference proteome</keyword>
<evidence type="ECO:0000313" key="10">
    <source>
        <dbReference type="EMBL" id="KPJ13226.1"/>
    </source>
</evidence>
<feature type="region of interest" description="Disordered" evidence="8">
    <location>
        <begin position="466"/>
        <end position="523"/>
    </location>
</feature>
<dbReference type="GO" id="GO:0000978">
    <property type="term" value="F:RNA polymerase II cis-regulatory region sequence-specific DNA binding"/>
    <property type="evidence" value="ECO:0007669"/>
    <property type="project" value="TreeGrafter"/>
</dbReference>
<evidence type="ECO:0000256" key="2">
    <source>
        <dbReference type="ARBA" id="ARBA00022723"/>
    </source>
</evidence>
<evidence type="ECO:0000256" key="6">
    <source>
        <dbReference type="ARBA" id="ARBA00023242"/>
    </source>
</evidence>
<feature type="domain" description="C2H2-type" evidence="9">
    <location>
        <begin position="600"/>
        <end position="629"/>
    </location>
</feature>
<dbReference type="FunFam" id="3.30.160.60:FF:000018">
    <property type="entry name" value="Krueppel-like factor 15"/>
    <property type="match status" value="1"/>
</dbReference>
<keyword evidence="3" id="KW-0677">Repeat</keyword>
<evidence type="ECO:0000313" key="11">
    <source>
        <dbReference type="Proteomes" id="UP000053240"/>
    </source>
</evidence>
<protein>
    <submittedName>
        <fullName evidence="10">Krueppel-like factor 10</fullName>
    </submittedName>
</protein>
<dbReference type="InterPro" id="IPR013087">
    <property type="entry name" value="Znf_C2H2_type"/>
</dbReference>
<evidence type="ECO:0000259" key="9">
    <source>
        <dbReference type="PROSITE" id="PS50157"/>
    </source>
</evidence>
<reference evidence="10 11" key="1">
    <citation type="journal article" date="2015" name="Nat. Commun.">
        <title>Outbred genome sequencing and CRISPR/Cas9 gene editing in butterflies.</title>
        <authorList>
            <person name="Li X."/>
            <person name="Fan D."/>
            <person name="Zhang W."/>
            <person name="Liu G."/>
            <person name="Zhang L."/>
            <person name="Zhao L."/>
            <person name="Fang X."/>
            <person name="Chen L."/>
            <person name="Dong Y."/>
            <person name="Chen Y."/>
            <person name="Ding Y."/>
            <person name="Zhao R."/>
            <person name="Feng M."/>
            <person name="Zhu Y."/>
            <person name="Feng Y."/>
            <person name="Jiang X."/>
            <person name="Zhu D."/>
            <person name="Xiang H."/>
            <person name="Feng X."/>
            <person name="Li S."/>
            <person name="Wang J."/>
            <person name="Zhang G."/>
            <person name="Kronforst M.R."/>
            <person name="Wang W."/>
        </authorList>
    </citation>
    <scope>NUCLEOTIDE SEQUENCE [LARGE SCALE GENOMIC DNA]</scope>
    <source>
        <strain evidence="10">Ya'a_city_454_Pm</strain>
        <tissue evidence="10">Whole body</tissue>
    </source>
</reference>
<feature type="region of interest" description="Disordered" evidence="8">
    <location>
        <begin position="363"/>
        <end position="385"/>
    </location>
</feature>
<dbReference type="FunFam" id="3.30.160.60:FF:000125">
    <property type="entry name" value="Putative zinc finger protein 143"/>
    <property type="match status" value="1"/>
</dbReference>
<feature type="compositionally biased region" description="Basic and acidic residues" evidence="8">
    <location>
        <begin position="503"/>
        <end position="523"/>
    </location>
</feature>
<dbReference type="SUPFAM" id="SSF57667">
    <property type="entry name" value="beta-beta-alpha zinc fingers"/>
    <property type="match status" value="2"/>
</dbReference>
<dbReference type="GO" id="GO:0000981">
    <property type="term" value="F:DNA-binding transcription factor activity, RNA polymerase II-specific"/>
    <property type="evidence" value="ECO:0007669"/>
    <property type="project" value="TreeGrafter"/>
</dbReference>
<evidence type="ECO:0000256" key="3">
    <source>
        <dbReference type="ARBA" id="ARBA00022737"/>
    </source>
</evidence>
<sequence>MIDATNNIGCMNGLARPVQYHDHTQTGVNWKQFRVSSDEYGAGDQVLVIFPFPYVPFLTRKGWEGAIYLKREMFPPPSIKDGKRASGHKNSPKCRSDRCPKTFATADALPTLNRRRRRPTKREYLTFLRISSSIKSTSSSHPFLIRKGVGRRTNESNIHLKKEHYVNDLLIKLNVYKSAQMLAGSLICLPHICEPWAELQARVVDTCASCTRCSAAAARPCATSCGGAPVTSRGDLGRHSVCTCAPRAGTRALRDRRAAAPRHWPTFRRAAAPSTVIGHVPPAPLATPAAASASYLERSPCGLFVRRSPTKLHGSQRTVIALLASIPFDMSTILEVCGPLSPPSTPPLMECKVELPSQKTTAKRALEAPPAGVVTPQPSDSEGEEECGKRARCELARLLLGTPPPEPCARPSVIMRAHKDGTCSPQPLPLPPPAHLNILKTLKFKMNRGHSYSQVKYIASQAQALPVPEPAKAPPQRVETRIPSPHQVEPTPEARVSAPHSECSPRAEDRVPAPHPEPAPREETRAVAAAPGWVPLAPRPAPAVLVPGALLPAAALWLVTPAPAARRRLYECSYPGCDKNYFKSSHLKAHARTHTGERPFRCIWPGCERRFSRSDELSRHKRTHTGEKKFGCLVCSRRFMRSDHLAKHVKRHAKERAPAPALRLLPSPARAPMPLPTPPAH</sequence>
<organism evidence="10 11">
    <name type="scientific">Papilio machaon</name>
    <name type="common">Old World swallowtail butterfly</name>
    <dbReference type="NCBI Taxonomy" id="76193"/>
    <lineage>
        <taxon>Eukaryota</taxon>
        <taxon>Metazoa</taxon>
        <taxon>Ecdysozoa</taxon>
        <taxon>Arthropoda</taxon>
        <taxon>Hexapoda</taxon>
        <taxon>Insecta</taxon>
        <taxon>Pterygota</taxon>
        <taxon>Neoptera</taxon>
        <taxon>Endopterygota</taxon>
        <taxon>Lepidoptera</taxon>
        <taxon>Glossata</taxon>
        <taxon>Ditrysia</taxon>
        <taxon>Papilionoidea</taxon>
        <taxon>Papilionidae</taxon>
        <taxon>Papilioninae</taxon>
        <taxon>Papilio</taxon>
    </lineage>
</organism>
<dbReference type="PANTHER" id="PTHR23235:SF164">
    <property type="entry name" value="C2H2-TYPE DOMAIN-CONTAINING PROTEIN"/>
    <property type="match status" value="1"/>
</dbReference>
<keyword evidence="2" id="KW-0479">Metal-binding</keyword>
<evidence type="ECO:0000256" key="1">
    <source>
        <dbReference type="ARBA" id="ARBA00004123"/>
    </source>
</evidence>
<dbReference type="PANTHER" id="PTHR23235">
    <property type="entry name" value="KRUEPPEL-LIKE TRANSCRIPTION FACTOR"/>
    <property type="match status" value="1"/>
</dbReference>
<feature type="domain" description="C2H2-type" evidence="9">
    <location>
        <begin position="630"/>
        <end position="657"/>
    </location>
</feature>
<keyword evidence="6" id="KW-0539">Nucleus</keyword>
<keyword evidence="4 7" id="KW-0863">Zinc-finger</keyword>